<dbReference type="KEGG" id="lho:LOOC260_106280"/>
<name>A0A0A1GT99_9LACO</name>
<dbReference type="HOGENOM" id="CLU_1037424_0_0_9"/>
<dbReference type="Pfam" id="PF01381">
    <property type="entry name" value="HTH_3"/>
    <property type="match status" value="1"/>
</dbReference>
<dbReference type="RefSeq" id="WP_041092948.1">
    <property type="nucleotide sequence ID" value="NZ_AP014680.1"/>
</dbReference>
<accession>A0A0A1GT99</accession>
<organism evidence="2 3">
    <name type="scientific">Paucilactobacillus hokkaidonensis JCM 18461</name>
    <dbReference type="NCBI Taxonomy" id="1291742"/>
    <lineage>
        <taxon>Bacteria</taxon>
        <taxon>Bacillati</taxon>
        <taxon>Bacillota</taxon>
        <taxon>Bacilli</taxon>
        <taxon>Lactobacillales</taxon>
        <taxon>Lactobacillaceae</taxon>
        <taxon>Paucilactobacillus</taxon>
    </lineage>
</organism>
<proteinExistence type="predicted"/>
<dbReference type="PROSITE" id="PS50943">
    <property type="entry name" value="HTH_CROC1"/>
    <property type="match status" value="1"/>
</dbReference>
<dbReference type="Proteomes" id="UP000031620">
    <property type="component" value="Chromosome"/>
</dbReference>
<dbReference type="Pfam" id="PF13274">
    <property type="entry name" value="SocA_Panacea"/>
    <property type="match status" value="1"/>
</dbReference>
<dbReference type="GO" id="GO:0003677">
    <property type="term" value="F:DNA binding"/>
    <property type="evidence" value="ECO:0007669"/>
    <property type="project" value="InterPro"/>
</dbReference>
<dbReference type="SUPFAM" id="SSF47413">
    <property type="entry name" value="lambda repressor-like DNA-binding domains"/>
    <property type="match status" value="1"/>
</dbReference>
<sequence>MRNTYIKNYTNTFMIHDHEYEVTAPARFDSDTDELIDDNELDDQAVEIANQMYRDDKGLISPNEIKKYRAKIGLSQREFAKLLGWSPNTVALYETGAFPSESNNKLLKALMKDDHFLKTLVENDIDKLPEIVVKKVNDYLDKNNDDVIMATAGAPKFTAVQLTNWYRVTNYFQAQEDENIEELTQMKVVKLLYFAFGRYAAKTHGKLFASRILAMPYGPVVEDVHKEFNGHKGIVSIGLDDVAFDDFSKIQADTEISSLLANILNDYGEKTAAGLSRITHHPGSPWSLTGQGVINPTLIAETFARNVEQ</sequence>
<dbReference type="InterPro" id="IPR001387">
    <property type="entry name" value="Cro/C1-type_HTH"/>
</dbReference>
<evidence type="ECO:0000313" key="3">
    <source>
        <dbReference type="Proteomes" id="UP000031620"/>
    </source>
</evidence>
<protein>
    <submittedName>
        <fullName evidence="2">Toxin-antitoxin system, antitoxin component</fullName>
    </submittedName>
</protein>
<dbReference type="AlphaFoldDB" id="A0A0A1GT99"/>
<dbReference type="InterPro" id="IPR010982">
    <property type="entry name" value="Lambda_DNA-bd_dom_sf"/>
</dbReference>
<dbReference type="InterPro" id="IPR025272">
    <property type="entry name" value="SocA_Panacea"/>
</dbReference>
<dbReference type="Gene3D" id="1.10.260.40">
    <property type="entry name" value="lambda repressor-like DNA-binding domains"/>
    <property type="match status" value="1"/>
</dbReference>
<dbReference type="EMBL" id="AP014680">
    <property type="protein sequence ID" value="BAP85185.1"/>
    <property type="molecule type" value="Genomic_DNA"/>
</dbReference>
<evidence type="ECO:0000313" key="2">
    <source>
        <dbReference type="EMBL" id="BAP85185.1"/>
    </source>
</evidence>
<dbReference type="NCBIfam" id="TIGR03830">
    <property type="entry name" value="CxxCG_CxxCG_HTH"/>
    <property type="match status" value="1"/>
</dbReference>
<gene>
    <name evidence="2" type="ORF">LOOC260_106280</name>
</gene>
<evidence type="ECO:0000259" key="1">
    <source>
        <dbReference type="PROSITE" id="PS50943"/>
    </source>
</evidence>
<dbReference type="InterPro" id="IPR022452">
    <property type="entry name" value="MqsA"/>
</dbReference>
<reference evidence="2 3" key="1">
    <citation type="submission" date="2014-11" db="EMBL/GenBank/DDBJ databases">
        <title>Complete genome sequence and analysis of Lactobacillus hokkaidonensis LOOC260T.</title>
        <authorList>
            <person name="Tanizawa Y."/>
            <person name="Tohno M."/>
            <person name="Kaminuma E."/>
            <person name="Nakamura Y."/>
            <person name="Arita M."/>
        </authorList>
    </citation>
    <scope>NUCLEOTIDE SEQUENCE [LARGE SCALE GENOMIC DNA]</scope>
    <source>
        <strain evidence="2 3">LOOC260</strain>
    </source>
</reference>
<dbReference type="CDD" id="cd00093">
    <property type="entry name" value="HTH_XRE"/>
    <property type="match status" value="1"/>
</dbReference>
<feature type="domain" description="HTH cro/C1-type" evidence="1">
    <location>
        <begin position="65"/>
        <end position="117"/>
    </location>
</feature>
<dbReference type="STRING" id="1291742.LOOC260_106280"/>
<dbReference type="SMART" id="SM00530">
    <property type="entry name" value="HTH_XRE"/>
    <property type="match status" value="1"/>
</dbReference>